<evidence type="ECO:0000313" key="3">
    <source>
        <dbReference type="Proteomes" id="UP001321542"/>
    </source>
</evidence>
<feature type="domain" description="Aminoglycoside phosphotransferase" evidence="1">
    <location>
        <begin position="26"/>
        <end position="241"/>
    </location>
</feature>
<proteinExistence type="predicted"/>
<sequence>MTDMPSALHHLVESVTDTYTVVAEHPRPGDIRPSVWEVNGPDGERWFGKLHAGAKLHHREVTAYQKWTVAMGADRAPELVAADTQTRTVLITAVPGGALDTLRLPAEQERAAYEQAGELLARFHTAAADEPTPAATEEAWDEAVAQLLDRTAAYVPEYDLAIARTLAGQVPPSLPQVSQHGDYMPKNWMWDETEQRLRIIDFERAELRPAAYRDLSRLRYRILRHRPDLNAAFHHGYGRPLTTEELVACRAYGALDALDSLNWGIKHRDGGLVDEAHIMLENLRLETRKRVWGGWRT</sequence>
<dbReference type="EMBL" id="AP018448">
    <property type="protein sequence ID" value="BBC30644.1"/>
    <property type="molecule type" value="Genomic_DNA"/>
</dbReference>
<dbReference type="InterPro" id="IPR011009">
    <property type="entry name" value="Kinase-like_dom_sf"/>
</dbReference>
<keyword evidence="3" id="KW-1185">Reference proteome</keyword>
<dbReference type="InterPro" id="IPR002575">
    <property type="entry name" value="Aminoglycoside_PTrfase"/>
</dbReference>
<dbReference type="Pfam" id="PF01636">
    <property type="entry name" value="APH"/>
    <property type="match status" value="1"/>
</dbReference>
<accession>A0ABN5VBU4</accession>
<dbReference type="Proteomes" id="UP001321542">
    <property type="component" value="Chromosome"/>
</dbReference>
<name>A0ABN5VBU4_9ACTN</name>
<gene>
    <name evidence="2" type="ORF">SGFS_019380</name>
</gene>
<reference evidence="2 3" key="2">
    <citation type="journal article" date="2023" name="ChemBioChem">
        <title>Acyltransferase Domain Exchange between Two Independent Type I Polyketide Synthases in the Same Producer Strain of Macrolide Antibiotics.</title>
        <authorList>
            <person name="Kudo F."/>
            <person name="Kishikawa K."/>
            <person name="Tsuboi K."/>
            <person name="Kido T."/>
            <person name="Usui T."/>
            <person name="Hashimoto J."/>
            <person name="Shin-Ya K."/>
            <person name="Miyanaga A."/>
            <person name="Eguchi T."/>
        </authorList>
    </citation>
    <scope>NUCLEOTIDE SEQUENCE [LARGE SCALE GENOMIC DNA]</scope>
    <source>
        <strain evidence="2 3">A-8890</strain>
    </source>
</reference>
<reference evidence="2 3" key="1">
    <citation type="journal article" date="2010" name="ChemBioChem">
        <title>Cloning and characterization of the biosynthetic gene cluster of 16-membered macrolide antibiotic FD-891: involvement of a dual functional cytochrome P450 monooxygenase catalyzing epoxidation and hydroxylation.</title>
        <authorList>
            <person name="Kudo F."/>
            <person name="Motegi A."/>
            <person name="Mizoue K."/>
            <person name="Eguchi T."/>
        </authorList>
    </citation>
    <scope>NUCLEOTIDE SEQUENCE [LARGE SCALE GENOMIC DNA]</scope>
    <source>
        <strain evidence="2 3">A-8890</strain>
    </source>
</reference>
<dbReference type="SUPFAM" id="SSF56112">
    <property type="entry name" value="Protein kinase-like (PK-like)"/>
    <property type="match status" value="1"/>
</dbReference>
<evidence type="ECO:0000259" key="1">
    <source>
        <dbReference type="Pfam" id="PF01636"/>
    </source>
</evidence>
<protein>
    <submittedName>
        <fullName evidence="2">Phosphotransferase</fullName>
    </submittedName>
</protein>
<dbReference type="Gene3D" id="3.90.1200.10">
    <property type="match status" value="1"/>
</dbReference>
<organism evidence="2 3">
    <name type="scientific">Streptomyces graminofaciens</name>
    <dbReference type="NCBI Taxonomy" id="68212"/>
    <lineage>
        <taxon>Bacteria</taxon>
        <taxon>Bacillati</taxon>
        <taxon>Actinomycetota</taxon>
        <taxon>Actinomycetes</taxon>
        <taxon>Kitasatosporales</taxon>
        <taxon>Streptomycetaceae</taxon>
        <taxon>Streptomyces</taxon>
    </lineage>
</organism>
<evidence type="ECO:0000313" key="2">
    <source>
        <dbReference type="EMBL" id="BBC30644.1"/>
    </source>
</evidence>